<feature type="transmembrane region" description="Helical" evidence="1">
    <location>
        <begin position="85"/>
        <end position="104"/>
    </location>
</feature>
<gene>
    <name evidence="2" type="ORF">SAMN05443637_102410</name>
</gene>
<dbReference type="AlphaFoldDB" id="A0A1M6PQV0"/>
<feature type="transmembrane region" description="Helical" evidence="1">
    <location>
        <begin position="53"/>
        <end position="79"/>
    </location>
</feature>
<reference evidence="2 3" key="1">
    <citation type="submission" date="2016-11" db="EMBL/GenBank/DDBJ databases">
        <authorList>
            <person name="Jaros S."/>
            <person name="Januszkiewicz K."/>
            <person name="Wedrychowicz H."/>
        </authorList>
    </citation>
    <scope>NUCLEOTIDE SEQUENCE [LARGE SCALE GENOMIC DNA]</scope>
    <source>
        <strain evidence="2 3">DSM 43832</strain>
    </source>
</reference>
<keyword evidence="1" id="KW-0812">Transmembrane</keyword>
<organism evidence="2 3">
    <name type="scientific">Pseudonocardia thermophila</name>
    <dbReference type="NCBI Taxonomy" id="1848"/>
    <lineage>
        <taxon>Bacteria</taxon>
        <taxon>Bacillati</taxon>
        <taxon>Actinomycetota</taxon>
        <taxon>Actinomycetes</taxon>
        <taxon>Pseudonocardiales</taxon>
        <taxon>Pseudonocardiaceae</taxon>
        <taxon>Pseudonocardia</taxon>
    </lineage>
</organism>
<accession>A0A1M6PQV0</accession>
<proteinExistence type="predicted"/>
<dbReference type="STRING" id="1848.SAMN05443637_102410"/>
<keyword evidence="3" id="KW-1185">Reference proteome</keyword>
<feature type="transmembrane region" description="Helical" evidence="1">
    <location>
        <begin position="24"/>
        <end position="41"/>
    </location>
</feature>
<sequence length="115" mass="11578">MLAALLTAAGLVQAVVAPFAPLVVAIVFVLGTTLPLACRQVRPVEAAAISAAFWVIPLDGFPVLGFVTAALVFSALGAWSRPTAAVVATTACATACGIAGTLLARRSRSRSSVPC</sequence>
<keyword evidence="1" id="KW-1133">Transmembrane helix</keyword>
<name>A0A1M6PQV0_PSETH</name>
<protein>
    <submittedName>
        <fullName evidence="2">Uncharacterized protein</fullName>
    </submittedName>
</protein>
<dbReference type="Proteomes" id="UP000184363">
    <property type="component" value="Unassembled WGS sequence"/>
</dbReference>
<evidence type="ECO:0000313" key="2">
    <source>
        <dbReference type="EMBL" id="SHK10369.1"/>
    </source>
</evidence>
<keyword evidence="1" id="KW-0472">Membrane</keyword>
<dbReference type="EMBL" id="FRAP01000002">
    <property type="protein sequence ID" value="SHK10369.1"/>
    <property type="molecule type" value="Genomic_DNA"/>
</dbReference>
<evidence type="ECO:0000313" key="3">
    <source>
        <dbReference type="Proteomes" id="UP000184363"/>
    </source>
</evidence>
<evidence type="ECO:0000256" key="1">
    <source>
        <dbReference type="SAM" id="Phobius"/>
    </source>
</evidence>